<dbReference type="Proteomes" id="UP001056120">
    <property type="component" value="Linkage Group LG01"/>
</dbReference>
<evidence type="ECO:0000313" key="1">
    <source>
        <dbReference type="EMBL" id="KAI3827350.1"/>
    </source>
</evidence>
<keyword evidence="2" id="KW-1185">Reference proteome</keyword>
<evidence type="ECO:0000313" key="2">
    <source>
        <dbReference type="Proteomes" id="UP001056120"/>
    </source>
</evidence>
<sequence>MGLPHGLQNAYWNNSYLLVFGKGCHLPVELVHRALWAIKEVNLKYDDAGKERILKLCELEELRDEAYDCASKYKDKMKEMHDAKIRKKEFVVGQKVWLYNSKLKFFPGKLKRKWMGPYVITRVGKLGDFGIEDPKDGSSQTVNGHRLKPFLEAKDMDGETKESVSFLASQTQGWHLRRRVGVPDVFRILFCTVPVGGSASRTILTTSRYVFPSFSTKILKTEALCDKHEVWQEELYYEKMENGLSSPDNALQVEKAIRLSEFRPLGMYKCFERLGWEEALSFRDEEGKNKIPREAIYQWMETLKKELGSNPPRTMTLTGKVKQEYGNVL</sequence>
<accession>A0ACB9K561</accession>
<comment type="caution">
    <text evidence="1">The sequence shown here is derived from an EMBL/GenBank/DDBJ whole genome shotgun (WGS) entry which is preliminary data.</text>
</comment>
<name>A0ACB9K561_9ASTR</name>
<reference evidence="2" key="1">
    <citation type="journal article" date="2022" name="Mol. Ecol. Resour.">
        <title>The genomes of chicory, endive, great burdock and yacon provide insights into Asteraceae palaeo-polyploidization history and plant inulin production.</title>
        <authorList>
            <person name="Fan W."/>
            <person name="Wang S."/>
            <person name="Wang H."/>
            <person name="Wang A."/>
            <person name="Jiang F."/>
            <person name="Liu H."/>
            <person name="Zhao H."/>
            <person name="Xu D."/>
            <person name="Zhang Y."/>
        </authorList>
    </citation>
    <scope>NUCLEOTIDE SEQUENCE [LARGE SCALE GENOMIC DNA]</scope>
    <source>
        <strain evidence="2">cv. Yunnan</strain>
    </source>
</reference>
<organism evidence="1 2">
    <name type="scientific">Smallanthus sonchifolius</name>
    <dbReference type="NCBI Taxonomy" id="185202"/>
    <lineage>
        <taxon>Eukaryota</taxon>
        <taxon>Viridiplantae</taxon>
        <taxon>Streptophyta</taxon>
        <taxon>Embryophyta</taxon>
        <taxon>Tracheophyta</taxon>
        <taxon>Spermatophyta</taxon>
        <taxon>Magnoliopsida</taxon>
        <taxon>eudicotyledons</taxon>
        <taxon>Gunneridae</taxon>
        <taxon>Pentapetalae</taxon>
        <taxon>asterids</taxon>
        <taxon>campanulids</taxon>
        <taxon>Asterales</taxon>
        <taxon>Asteraceae</taxon>
        <taxon>Asteroideae</taxon>
        <taxon>Heliantheae alliance</taxon>
        <taxon>Millerieae</taxon>
        <taxon>Smallanthus</taxon>
    </lineage>
</organism>
<reference evidence="1 2" key="2">
    <citation type="journal article" date="2022" name="Mol. Ecol. Resour.">
        <title>The genomes of chicory, endive, great burdock and yacon provide insights into Asteraceae paleo-polyploidization history and plant inulin production.</title>
        <authorList>
            <person name="Fan W."/>
            <person name="Wang S."/>
            <person name="Wang H."/>
            <person name="Wang A."/>
            <person name="Jiang F."/>
            <person name="Liu H."/>
            <person name="Zhao H."/>
            <person name="Xu D."/>
            <person name="Zhang Y."/>
        </authorList>
    </citation>
    <scope>NUCLEOTIDE SEQUENCE [LARGE SCALE GENOMIC DNA]</scope>
    <source>
        <strain evidence="2">cv. Yunnan</strain>
        <tissue evidence="1">Leaves</tissue>
    </source>
</reference>
<gene>
    <name evidence="1" type="ORF">L1987_01423</name>
</gene>
<proteinExistence type="predicted"/>
<protein>
    <submittedName>
        <fullName evidence="1">Uncharacterized protein</fullName>
    </submittedName>
</protein>
<dbReference type="EMBL" id="CM042018">
    <property type="protein sequence ID" value="KAI3827350.1"/>
    <property type="molecule type" value="Genomic_DNA"/>
</dbReference>